<protein>
    <submittedName>
        <fullName evidence="2">Uncharacterized protein</fullName>
    </submittedName>
</protein>
<evidence type="ECO:0000256" key="1">
    <source>
        <dbReference type="SAM" id="MobiDB-lite"/>
    </source>
</evidence>
<keyword evidence="3" id="KW-1185">Reference proteome</keyword>
<dbReference type="EMBL" id="ML119718">
    <property type="protein sequence ID" value="RPA77931.1"/>
    <property type="molecule type" value="Genomic_DNA"/>
</dbReference>
<feature type="compositionally biased region" description="Acidic residues" evidence="1">
    <location>
        <begin position="130"/>
        <end position="147"/>
    </location>
</feature>
<organism evidence="2 3">
    <name type="scientific">Ascobolus immersus RN42</name>
    <dbReference type="NCBI Taxonomy" id="1160509"/>
    <lineage>
        <taxon>Eukaryota</taxon>
        <taxon>Fungi</taxon>
        <taxon>Dikarya</taxon>
        <taxon>Ascomycota</taxon>
        <taxon>Pezizomycotina</taxon>
        <taxon>Pezizomycetes</taxon>
        <taxon>Pezizales</taxon>
        <taxon>Ascobolaceae</taxon>
        <taxon>Ascobolus</taxon>
    </lineage>
</organism>
<reference evidence="2 3" key="1">
    <citation type="journal article" date="2018" name="Nat. Ecol. Evol.">
        <title>Pezizomycetes genomes reveal the molecular basis of ectomycorrhizal truffle lifestyle.</title>
        <authorList>
            <person name="Murat C."/>
            <person name="Payen T."/>
            <person name="Noel B."/>
            <person name="Kuo A."/>
            <person name="Morin E."/>
            <person name="Chen J."/>
            <person name="Kohler A."/>
            <person name="Krizsan K."/>
            <person name="Balestrini R."/>
            <person name="Da Silva C."/>
            <person name="Montanini B."/>
            <person name="Hainaut M."/>
            <person name="Levati E."/>
            <person name="Barry K.W."/>
            <person name="Belfiori B."/>
            <person name="Cichocki N."/>
            <person name="Clum A."/>
            <person name="Dockter R.B."/>
            <person name="Fauchery L."/>
            <person name="Guy J."/>
            <person name="Iotti M."/>
            <person name="Le Tacon F."/>
            <person name="Lindquist E.A."/>
            <person name="Lipzen A."/>
            <person name="Malagnac F."/>
            <person name="Mello A."/>
            <person name="Molinier V."/>
            <person name="Miyauchi S."/>
            <person name="Poulain J."/>
            <person name="Riccioni C."/>
            <person name="Rubini A."/>
            <person name="Sitrit Y."/>
            <person name="Splivallo R."/>
            <person name="Traeger S."/>
            <person name="Wang M."/>
            <person name="Zifcakova L."/>
            <person name="Wipf D."/>
            <person name="Zambonelli A."/>
            <person name="Paolocci F."/>
            <person name="Nowrousian M."/>
            <person name="Ottonello S."/>
            <person name="Baldrian P."/>
            <person name="Spatafora J.W."/>
            <person name="Henrissat B."/>
            <person name="Nagy L.G."/>
            <person name="Aury J.M."/>
            <person name="Wincker P."/>
            <person name="Grigoriev I.V."/>
            <person name="Bonfante P."/>
            <person name="Martin F.M."/>
        </authorList>
    </citation>
    <scope>NUCLEOTIDE SEQUENCE [LARGE SCALE GENOMIC DNA]</scope>
    <source>
        <strain evidence="2 3">RN42</strain>
    </source>
</reference>
<accession>A0A3N4I130</accession>
<dbReference type="Proteomes" id="UP000275078">
    <property type="component" value="Unassembled WGS sequence"/>
</dbReference>
<sequence length="240" mass="27695">MPQGRTDKANARRNNGHLAYFDFGPGGYEYRLNPTLRNMDHVLRVHEYLESHRHDAKYQSLYGLKERHVFMYTAAFYPSWSASLDIMHLLSNISKAMYQHYIGPPGGPGQDQEYDVVYVRVQSQAPQSPEESDSENGVDGQNADDDQLPPAQPDHVNDYVVSLEEWVRICNDQEESRRLFSPSIGNIVSITSGRFTTADWFIWTLHQSPIYLYGLLPDVHFRGYILFVQAFKNTLQKSFR</sequence>
<feature type="region of interest" description="Disordered" evidence="1">
    <location>
        <begin position="123"/>
        <end position="151"/>
    </location>
</feature>
<proteinExistence type="predicted"/>
<dbReference type="AlphaFoldDB" id="A0A3N4I130"/>
<name>A0A3N4I130_ASCIM</name>
<evidence type="ECO:0000313" key="3">
    <source>
        <dbReference type="Proteomes" id="UP000275078"/>
    </source>
</evidence>
<evidence type="ECO:0000313" key="2">
    <source>
        <dbReference type="EMBL" id="RPA77931.1"/>
    </source>
</evidence>
<gene>
    <name evidence="2" type="ORF">BJ508DRAFT_364111</name>
</gene>